<evidence type="ECO:0000259" key="6">
    <source>
        <dbReference type="PROSITE" id="PS50871"/>
    </source>
</evidence>
<sequence length="222" mass="25192">MKQMMLLSALLFVVAEDATAELRDISFEERMQAIIRNETELMRQELEKMNDIMHETRHELEMLRQENALLHEMCKATTNENELRVKRQHVQSVAFHAYQSGNKCIQNMQTFVYEQVLLNDGNGYSTRDGIFDPPVSGVYVFTWSIADHHDWYAAELVVDGVSRGATIADNDTDDTAVGTAVVVLYVRAGSHVFVRRSAGNGCTVLNEDNLARNSFSGWLLYP</sequence>
<evidence type="ECO:0000256" key="4">
    <source>
        <dbReference type="SAM" id="Coils"/>
    </source>
</evidence>
<dbReference type="SMART" id="SM00110">
    <property type="entry name" value="C1Q"/>
    <property type="match status" value="1"/>
</dbReference>
<keyword evidence="4" id="KW-0175">Coiled coil</keyword>
<evidence type="ECO:0000256" key="1">
    <source>
        <dbReference type="ARBA" id="ARBA00004613"/>
    </source>
</evidence>
<feature type="signal peptide" evidence="5">
    <location>
        <begin position="1"/>
        <end position="20"/>
    </location>
</feature>
<protein>
    <recommendedName>
        <fullName evidence="6">C1q domain-containing protein</fullName>
    </recommendedName>
</protein>
<dbReference type="InterPro" id="IPR001073">
    <property type="entry name" value="C1q_dom"/>
</dbReference>
<dbReference type="AlphaFoldDB" id="A0A9D4BVV1"/>
<feature type="domain" description="C1q" evidence="6">
    <location>
        <begin position="88"/>
        <end position="222"/>
    </location>
</feature>
<dbReference type="PANTHER" id="PTHR22923:SF113">
    <property type="entry name" value="COMPLEMENT C1Q-LIKE PROTEIN 4"/>
    <property type="match status" value="1"/>
</dbReference>
<evidence type="ECO:0000313" key="7">
    <source>
        <dbReference type="EMBL" id="KAH3711259.1"/>
    </source>
</evidence>
<dbReference type="PROSITE" id="PS50871">
    <property type="entry name" value="C1Q"/>
    <property type="match status" value="1"/>
</dbReference>
<dbReference type="EMBL" id="JAIWYP010000014">
    <property type="protein sequence ID" value="KAH3711259.1"/>
    <property type="molecule type" value="Genomic_DNA"/>
</dbReference>
<comment type="subcellular location">
    <subcellularLocation>
        <location evidence="1">Secreted</location>
    </subcellularLocation>
</comment>
<evidence type="ECO:0000256" key="3">
    <source>
        <dbReference type="ARBA" id="ARBA00022729"/>
    </source>
</evidence>
<gene>
    <name evidence="7" type="ORF">DPMN_070761</name>
</gene>
<feature type="coiled-coil region" evidence="4">
    <location>
        <begin position="46"/>
        <end position="80"/>
    </location>
</feature>
<feature type="chain" id="PRO_5039301208" description="C1q domain-containing protein" evidence="5">
    <location>
        <begin position="21"/>
        <end position="222"/>
    </location>
</feature>
<comment type="caution">
    <text evidence="7">The sequence shown here is derived from an EMBL/GenBank/DDBJ whole genome shotgun (WGS) entry which is preliminary data.</text>
</comment>
<evidence type="ECO:0000256" key="2">
    <source>
        <dbReference type="ARBA" id="ARBA00022525"/>
    </source>
</evidence>
<evidence type="ECO:0000256" key="5">
    <source>
        <dbReference type="SAM" id="SignalP"/>
    </source>
</evidence>
<dbReference type="SUPFAM" id="SSF49842">
    <property type="entry name" value="TNF-like"/>
    <property type="match status" value="1"/>
</dbReference>
<reference evidence="7" key="2">
    <citation type="submission" date="2020-11" db="EMBL/GenBank/DDBJ databases">
        <authorList>
            <person name="McCartney M.A."/>
            <person name="Auch B."/>
            <person name="Kono T."/>
            <person name="Mallez S."/>
            <person name="Becker A."/>
            <person name="Gohl D.M."/>
            <person name="Silverstein K.A.T."/>
            <person name="Koren S."/>
            <person name="Bechman K.B."/>
            <person name="Herman A."/>
            <person name="Abrahante J.E."/>
            <person name="Garbe J."/>
        </authorList>
    </citation>
    <scope>NUCLEOTIDE SEQUENCE</scope>
    <source>
        <strain evidence="7">Duluth1</strain>
        <tissue evidence="7">Whole animal</tissue>
    </source>
</reference>
<keyword evidence="8" id="KW-1185">Reference proteome</keyword>
<dbReference type="OrthoDB" id="6151356at2759"/>
<dbReference type="GO" id="GO:0005576">
    <property type="term" value="C:extracellular region"/>
    <property type="evidence" value="ECO:0007669"/>
    <property type="project" value="UniProtKB-SubCell"/>
</dbReference>
<reference evidence="7" key="1">
    <citation type="journal article" date="2019" name="bioRxiv">
        <title>The Genome of the Zebra Mussel, Dreissena polymorpha: A Resource for Invasive Species Research.</title>
        <authorList>
            <person name="McCartney M.A."/>
            <person name="Auch B."/>
            <person name="Kono T."/>
            <person name="Mallez S."/>
            <person name="Zhang Y."/>
            <person name="Obille A."/>
            <person name="Becker A."/>
            <person name="Abrahante J.E."/>
            <person name="Garbe J."/>
            <person name="Badalamenti J.P."/>
            <person name="Herman A."/>
            <person name="Mangelson H."/>
            <person name="Liachko I."/>
            <person name="Sullivan S."/>
            <person name="Sone E.D."/>
            <person name="Koren S."/>
            <person name="Silverstein K.A.T."/>
            <person name="Beckman K.B."/>
            <person name="Gohl D.M."/>
        </authorList>
    </citation>
    <scope>NUCLEOTIDE SEQUENCE</scope>
    <source>
        <strain evidence="7">Duluth1</strain>
        <tissue evidence="7">Whole animal</tissue>
    </source>
</reference>
<dbReference type="Pfam" id="PF00386">
    <property type="entry name" value="C1q"/>
    <property type="match status" value="1"/>
</dbReference>
<dbReference type="Proteomes" id="UP000828390">
    <property type="component" value="Unassembled WGS sequence"/>
</dbReference>
<dbReference type="InterPro" id="IPR008983">
    <property type="entry name" value="Tumour_necrosis_fac-like_dom"/>
</dbReference>
<keyword evidence="3 5" id="KW-0732">Signal</keyword>
<keyword evidence="2" id="KW-0964">Secreted</keyword>
<evidence type="ECO:0000313" key="8">
    <source>
        <dbReference type="Proteomes" id="UP000828390"/>
    </source>
</evidence>
<dbReference type="InterPro" id="IPR050822">
    <property type="entry name" value="Cerebellin_Synaptic_Org"/>
</dbReference>
<name>A0A9D4BVV1_DREPO</name>
<accession>A0A9D4BVV1</accession>
<dbReference type="PRINTS" id="PR00007">
    <property type="entry name" value="COMPLEMNTC1Q"/>
</dbReference>
<dbReference type="PANTHER" id="PTHR22923">
    <property type="entry name" value="CEREBELLIN-RELATED"/>
    <property type="match status" value="1"/>
</dbReference>
<organism evidence="7 8">
    <name type="scientific">Dreissena polymorpha</name>
    <name type="common">Zebra mussel</name>
    <name type="synonym">Mytilus polymorpha</name>
    <dbReference type="NCBI Taxonomy" id="45954"/>
    <lineage>
        <taxon>Eukaryota</taxon>
        <taxon>Metazoa</taxon>
        <taxon>Spiralia</taxon>
        <taxon>Lophotrochozoa</taxon>
        <taxon>Mollusca</taxon>
        <taxon>Bivalvia</taxon>
        <taxon>Autobranchia</taxon>
        <taxon>Heteroconchia</taxon>
        <taxon>Euheterodonta</taxon>
        <taxon>Imparidentia</taxon>
        <taxon>Neoheterodontei</taxon>
        <taxon>Myida</taxon>
        <taxon>Dreissenoidea</taxon>
        <taxon>Dreissenidae</taxon>
        <taxon>Dreissena</taxon>
    </lineage>
</organism>
<dbReference type="Gene3D" id="2.60.120.40">
    <property type="match status" value="1"/>
</dbReference>
<proteinExistence type="predicted"/>